<dbReference type="SMART" id="SM00060">
    <property type="entry name" value="FN3"/>
    <property type="match status" value="1"/>
</dbReference>
<keyword evidence="4" id="KW-0119">Carbohydrate metabolism</keyword>
<dbReference type="InterPro" id="IPR000743">
    <property type="entry name" value="Glyco_hydro_28"/>
</dbReference>
<dbReference type="PANTHER" id="PTHR31339">
    <property type="entry name" value="PECTIN LYASE-RELATED"/>
    <property type="match status" value="1"/>
</dbReference>
<evidence type="ECO:0000256" key="5">
    <source>
        <dbReference type="RuleBase" id="RU361169"/>
    </source>
</evidence>
<dbReference type="InterPro" id="IPR003961">
    <property type="entry name" value="FN3_dom"/>
</dbReference>
<name>A0A1H1WQC8_9MICC</name>
<accession>A0A1H1WQC8</accession>
<dbReference type="Gene3D" id="2.60.40.10">
    <property type="entry name" value="Immunoglobulins"/>
    <property type="match status" value="1"/>
</dbReference>
<protein>
    <submittedName>
        <fullName evidence="9">Exo-poly-alpha-galacturonosidase</fullName>
    </submittedName>
</protein>
<evidence type="ECO:0000256" key="2">
    <source>
        <dbReference type="ARBA" id="ARBA00022801"/>
    </source>
</evidence>
<dbReference type="Proteomes" id="UP000198751">
    <property type="component" value="Chromosome I"/>
</dbReference>
<dbReference type="PROSITE" id="PS50853">
    <property type="entry name" value="FN3"/>
    <property type="match status" value="1"/>
</dbReference>
<evidence type="ECO:0000259" key="8">
    <source>
        <dbReference type="PROSITE" id="PS50853"/>
    </source>
</evidence>
<keyword evidence="2 5" id="KW-0378">Hydrolase</keyword>
<dbReference type="InterPro" id="IPR051801">
    <property type="entry name" value="GH28_Enzymes"/>
</dbReference>
<dbReference type="SUPFAM" id="SSF49265">
    <property type="entry name" value="Fibronectin type III"/>
    <property type="match status" value="1"/>
</dbReference>
<feature type="chain" id="PRO_5009264686" evidence="7">
    <location>
        <begin position="33"/>
        <end position="685"/>
    </location>
</feature>
<dbReference type="InterPro" id="IPR013783">
    <property type="entry name" value="Ig-like_fold"/>
</dbReference>
<keyword evidence="4" id="KW-0624">Polysaccharide degradation</keyword>
<feature type="domain" description="Fibronectin type-III" evidence="8">
    <location>
        <begin position="62"/>
        <end position="178"/>
    </location>
</feature>
<comment type="similarity">
    <text evidence="1 5">Belongs to the glycosyl hydrolase 28 family.</text>
</comment>
<keyword evidence="7" id="KW-0732">Signal</keyword>
<dbReference type="InterPro" id="IPR012334">
    <property type="entry name" value="Pectin_lyas_fold"/>
</dbReference>
<keyword evidence="10" id="KW-1185">Reference proteome</keyword>
<evidence type="ECO:0000256" key="1">
    <source>
        <dbReference type="ARBA" id="ARBA00008834"/>
    </source>
</evidence>
<dbReference type="Pfam" id="PF12708">
    <property type="entry name" value="Pect-lyase_RHGA_epim"/>
    <property type="match status" value="1"/>
</dbReference>
<proteinExistence type="inferred from homology"/>
<dbReference type="InterPro" id="IPR011050">
    <property type="entry name" value="Pectin_lyase_fold/virulence"/>
</dbReference>
<dbReference type="OrthoDB" id="3196343at2"/>
<gene>
    <name evidence="9" type="ORF">SAMN04489743_1380</name>
</gene>
<dbReference type="GO" id="GO:0000272">
    <property type="term" value="P:polysaccharide catabolic process"/>
    <property type="evidence" value="ECO:0007669"/>
    <property type="project" value="UniProtKB-KW"/>
</dbReference>
<dbReference type="InterPro" id="IPR024535">
    <property type="entry name" value="RHGA/B-epi-like_pectate_lyase"/>
</dbReference>
<dbReference type="InterPro" id="IPR036116">
    <property type="entry name" value="FN3_sf"/>
</dbReference>
<feature type="compositionally biased region" description="Low complexity" evidence="6">
    <location>
        <begin position="34"/>
        <end position="47"/>
    </location>
</feature>
<dbReference type="Pfam" id="PF00295">
    <property type="entry name" value="Glyco_hydro_28"/>
    <property type="match status" value="1"/>
</dbReference>
<dbReference type="SUPFAM" id="SSF51126">
    <property type="entry name" value="Pectin lyase-like"/>
    <property type="match status" value="1"/>
</dbReference>
<reference evidence="10" key="1">
    <citation type="submission" date="2016-10" db="EMBL/GenBank/DDBJ databases">
        <authorList>
            <person name="Varghese N."/>
            <person name="Submissions S."/>
        </authorList>
    </citation>
    <scope>NUCLEOTIDE SEQUENCE [LARGE SCALE GENOMIC DNA]</scope>
    <source>
        <strain evidence="10">IMMIB L-1606</strain>
    </source>
</reference>
<dbReference type="AlphaFoldDB" id="A0A1H1WQC8"/>
<dbReference type="PROSITE" id="PS00502">
    <property type="entry name" value="POLYGALACTURONASE"/>
    <property type="match status" value="1"/>
</dbReference>
<evidence type="ECO:0000313" key="10">
    <source>
        <dbReference type="Proteomes" id="UP000198751"/>
    </source>
</evidence>
<organism evidence="9 10">
    <name type="scientific">Pseudarthrobacter equi</name>
    <dbReference type="NCBI Taxonomy" id="728066"/>
    <lineage>
        <taxon>Bacteria</taxon>
        <taxon>Bacillati</taxon>
        <taxon>Actinomycetota</taxon>
        <taxon>Actinomycetes</taxon>
        <taxon>Micrococcales</taxon>
        <taxon>Micrococcaceae</taxon>
        <taxon>Pseudarthrobacter</taxon>
    </lineage>
</organism>
<evidence type="ECO:0000256" key="7">
    <source>
        <dbReference type="SAM" id="SignalP"/>
    </source>
</evidence>
<evidence type="ECO:0000313" key="9">
    <source>
        <dbReference type="EMBL" id="SDS98369.1"/>
    </source>
</evidence>
<dbReference type="EMBL" id="LT629779">
    <property type="protein sequence ID" value="SDS98369.1"/>
    <property type="molecule type" value="Genomic_DNA"/>
</dbReference>
<dbReference type="GO" id="GO:0004650">
    <property type="term" value="F:polygalacturonase activity"/>
    <property type="evidence" value="ECO:0007669"/>
    <property type="project" value="InterPro"/>
</dbReference>
<evidence type="ECO:0000256" key="4">
    <source>
        <dbReference type="ARBA" id="ARBA00023326"/>
    </source>
</evidence>
<feature type="signal peptide" evidence="7">
    <location>
        <begin position="1"/>
        <end position="32"/>
    </location>
</feature>
<dbReference type="PANTHER" id="PTHR31339:SF9">
    <property type="entry name" value="PLASMIN AND FIBRONECTIN-BINDING PROTEIN A"/>
    <property type="match status" value="1"/>
</dbReference>
<sequence>MQVARTPRKPNHRLAGAAATVLIGLTSLTAIAAPSSAAPPGSQDSPACSSSSTRLEAGTAQAPQNLCVPAAATDDTSTLLVWNKPDVYGDVVDYRVYQNGAPIGTAEENARQFSPAQEYVDAFRARDTDGFHAKTVAHNFTVTGLSPRTKHTFSVTGIRADGSETPASGTITVTTTPKRHTNVVTAPAYKAKGDGTTLDTAAIQKAIDTCRTPGCTVVVPQGTFRTGALFLHSNMTVELQEGARLLGSDQPEDYPLEKGYYLYPVPEPLPTEAEYRNYLRPPSLLNVLPGDNGRSKEGREPGAVASNVRITGKGVVDGNGWKRTSTGTVTDEAGNELPQYVASSAGKVLEDGLLAANQFRNAKANPDALTGIVNRPDTFEDSVLYGQYRSSLMTFMGVDNLYLEGVTADNPAFHGVMIVDSENTTVNGMRHTTYNTNNGDGLEFGGTSNGIVLNNFFDTGDDQVNFAAGQGKYGAQGRPSEDVWIFNNYMRMGHGGIAVGSNTAAWVQRVLAEDNVMYKVETGGLRMKSTSDMAGGGRNFLFRDTAMACMGSSAFIMTLSYNQSPSGYVAADSATFKDVVVRNVSVDGNNSPSCGMAVSDSKPVIDIQAGPALGEGTATLSNFTFQDVVFRNVNPANIKGLTNSVFDGVTFQSVRNNANPWRFDQYSTGNSFADVSPAPAALPAG</sequence>
<dbReference type="Gene3D" id="2.160.20.10">
    <property type="entry name" value="Single-stranded right-handed beta-helix, Pectin lyase-like"/>
    <property type="match status" value="1"/>
</dbReference>
<dbReference type="CDD" id="cd00063">
    <property type="entry name" value="FN3"/>
    <property type="match status" value="1"/>
</dbReference>
<evidence type="ECO:0000256" key="6">
    <source>
        <dbReference type="SAM" id="MobiDB-lite"/>
    </source>
</evidence>
<dbReference type="RefSeq" id="WP_091718695.1">
    <property type="nucleotide sequence ID" value="NZ_LT629779.1"/>
</dbReference>
<feature type="region of interest" description="Disordered" evidence="6">
    <location>
        <begin position="34"/>
        <end position="56"/>
    </location>
</feature>
<dbReference type="Pfam" id="PF00041">
    <property type="entry name" value="fn3"/>
    <property type="match status" value="1"/>
</dbReference>
<evidence type="ECO:0000256" key="3">
    <source>
        <dbReference type="ARBA" id="ARBA00023295"/>
    </source>
</evidence>
<keyword evidence="3 5" id="KW-0326">Glycosidase</keyword>